<sequence>MVWDYDYDDGQDELDDGTVFIVDENDEVVRTIDPAWAKDGEGKDIATHYTITGNTLVQHVDFNENTKFPVVADPTEGDTKISTKYLTKKQVKKTRDEYAGKPKHEFWDLLMTLVGGRVPELETAWKLAKFMETNINATSYATWNKIYEKFPKSKNRVKVVTKYRWHHKGAWVATGIAKYSYVTK</sequence>
<gene>
    <name evidence="1" type="ORF">BHK98_06510</name>
</gene>
<dbReference type="STRING" id="1261640.BHK98_06510"/>
<dbReference type="Proteomes" id="UP000187404">
    <property type="component" value="Unassembled WGS sequence"/>
</dbReference>
<keyword evidence="2" id="KW-1185">Reference proteome</keyword>
<comment type="caution">
    <text evidence="1">The sequence shown here is derived from an EMBL/GenBank/DDBJ whole genome shotgun (WGS) entry which is preliminary data.</text>
</comment>
<proteinExistence type="predicted"/>
<evidence type="ECO:0000313" key="1">
    <source>
        <dbReference type="EMBL" id="OLR55745.1"/>
    </source>
</evidence>
<evidence type="ECO:0000313" key="2">
    <source>
        <dbReference type="Proteomes" id="UP000187404"/>
    </source>
</evidence>
<protein>
    <submittedName>
        <fullName evidence="1">Uncharacterized protein</fullName>
    </submittedName>
</protein>
<organism evidence="1 2">
    <name type="scientific">Hornefia porci</name>
    <dbReference type="NCBI Taxonomy" id="2652292"/>
    <lineage>
        <taxon>Bacteria</taxon>
        <taxon>Bacillati</taxon>
        <taxon>Bacillota</taxon>
        <taxon>Clostridia</taxon>
        <taxon>Peptostreptococcales</taxon>
        <taxon>Anaerovoracaceae</taxon>
        <taxon>Hornefia</taxon>
    </lineage>
</organism>
<dbReference type="EMBL" id="MJIE01000001">
    <property type="protein sequence ID" value="OLR55745.1"/>
    <property type="molecule type" value="Genomic_DNA"/>
</dbReference>
<accession>A0A1Q9JHU9</accession>
<name>A0A1Q9JHU9_9FIRM</name>
<dbReference type="AlphaFoldDB" id="A0A1Q9JHU9"/>
<reference evidence="1 2" key="1">
    <citation type="journal article" date="2016" name="Appl. Environ. Microbiol.">
        <title>Function and Phylogeny of Bacterial Butyryl Coenzyme A:Acetate Transferases and Their Diversity in the Proximal Colon of Swine.</title>
        <authorList>
            <person name="Trachsel J."/>
            <person name="Bayles D.O."/>
            <person name="Looft T."/>
            <person name="Levine U.Y."/>
            <person name="Allen H.K."/>
        </authorList>
    </citation>
    <scope>NUCLEOTIDE SEQUENCE [LARGE SCALE GENOMIC DNA]</scope>
    <source>
        <strain evidence="1 2">68-3-10</strain>
    </source>
</reference>